<proteinExistence type="predicted"/>
<dbReference type="InterPro" id="IPR036505">
    <property type="entry name" value="Amidase/PGRP_sf"/>
</dbReference>
<feature type="region of interest" description="Disordered" evidence="7">
    <location>
        <begin position="184"/>
        <end position="204"/>
    </location>
</feature>
<dbReference type="PANTHER" id="PTHR30417:SF11">
    <property type="entry name" value="N-ACETYLMURAMOYL-L-ALANINE AMIDASE XLYA"/>
    <property type="match status" value="1"/>
</dbReference>
<dbReference type="SUPFAM" id="SSF54001">
    <property type="entry name" value="Cysteine proteinases"/>
    <property type="match status" value="1"/>
</dbReference>
<evidence type="ECO:0000256" key="4">
    <source>
        <dbReference type="ARBA" id="ARBA00022969"/>
    </source>
</evidence>
<comment type="catalytic activity">
    <reaction evidence="1">
        <text>Hydrolyzes the link between N-acetylmuramoyl residues and L-amino acid residues in certain cell-wall glycopeptides.</text>
        <dbReference type="EC" id="3.5.1.28"/>
    </reaction>
</comment>
<dbReference type="Pfam" id="PF00112">
    <property type="entry name" value="Peptidase_C1"/>
    <property type="match status" value="1"/>
</dbReference>
<evidence type="ECO:0000256" key="5">
    <source>
        <dbReference type="ARBA" id="ARBA00023287"/>
    </source>
</evidence>
<gene>
    <name evidence="9" type="ORF">GCM10022406_39200</name>
</gene>
<dbReference type="Proteomes" id="UP001499909">
    <property type="component" value="Unassembled WGS sequence"/>
</dbReference>
<dbReference type="SMART" id="SM00644">
    <property type="entry name" value="Ami_2"/>
    <property type="match status" value="1"/>
</dbReference>
<evidence type="ECO:0000259" key="8">
    <source>
        <dbReference type="SMART" id="SM00644"/>
    </source>
</evidence>
<dbReference type="EMBL" id="BAABDH010000112">
    <property type="protein sequence ID" value="GAA3953654.1"/>
    <property type="molecule type" value="Genomic_DNA"/>
</dbReference>
<protein>
    <recommendedName>
        <fullName evidence="2">N-acetylmuramoyl-L-alanine amidase</fullName>
        <ecNumber evidence="2">3.5.1.28</ecNumber>
    </recommendedName>
</protein>
<organism evidence="9 10">
    <name type="scientific">Hymenobacter algoricola</name>
    <dbReference type="NCBI Taxonomy" id="486267"/>
    <lineage>
        <taxon>Bacteria</taxon>
        <taxon>Pseudomonadati</taxon>
        <taxon>Bacteroidota</taxon>
        <taxon>Cytophagia</taxon>
        <taxon>Cytophagales</taxon>
        <taxon>Hymenobacteraceae</taxon>
        <taxon>Hymenobacter</taxon>
    </lineage>
</organism>
<evidence type="ECO:0000256" key="6">
    <source>
        <dbReference type="ARBA" id="ARBA00023316"/>
    </source>
</evidence>
<evidence type="ECO:0000313" key="9">
    <source>
        <dbReference type="EMBL" id="GAA3953654.1"/>
    </source>
</evidence>
<dbReference type="CDD" id="cd06583">
    <property type="entry name" value="PGRP"/>
    <property type="match status" value="1"/>
</dbReference>
<name>A0ABP7NT81_9BACT</name>
<dbReference type="PANTHER" id="PTHR30417">
    <property type="entry name" value="N-ACETYLMURAMOYL-L-ALANINE AMIDASE AMID"/>
    <property type="match status" value="1"/>
</dbReference>
<accession>A0ABP7NT81</accession>
<evidence type="ECO:0000256" key="3">
    <source>
        <dbReference type="ARBA" id="ARBA00022801"/>
    </source>
</evidence>
<dbReference type="CDD" id="cd02619">
    <property type="entry name" value="Peptidase_C1"/>
    <property type="match status" value="1"/>
</dbReference>
<dbReference type="InterPro" id="IPR051206">
    <property type="entry name" value="NAMLAA_amidase_2"/>
</dbReference>
<evidence type="ECO:0000313" key="10">
    <source>
        <dbReference type="Proteomes" id="UP001499909"/>
    </source>
</evidence>
<sequence>MAPSTSLSDRLNLSTDFIKAGAPNRSGHAITPTHITIHNTANAKSGADARMHAQYVKGADAQQRLVSWHFTVDDERCVQHLPLHERGMHAGTGLGNASSIGIEICEHAGIDQAAANQRAALLTAALLQRLGIGIAHVVPHQHWSGKKCPHLLLDSKGGISGFLKLVKAELAALPASAALAGAMSSNGHSPAKAAPARDNTPAMATAPAPTDQLFALDAEGTSQDTVRSTNCITVALTSKSTSKKATGNSYVLDARPDTLDFRDTLFTPTLREVSATRPLAEYQKIAKHYGVPVLDQGREGACTGFALATVANYLLGQRAQPCQPVSARMLYDMARRYDEWEGEGYEGSSARGAIKGWHKHGVCAEQDWPSSGSPTGHRLTGQLAQAAGRCPLGAYFRVNHKDLVSMHNALAEVGVLYATGIVHDGWERVSASGRIEVEKKRLGGHAFAIVGYDERGFWLQNSWGPGWGKDGFAHLTYDDWLAHGTDVWVVRLGVPLQLRTAQGVAAARWNGAVRSNAYGFSDLRPHVISLGNDGTLRSTGTFGNDEEEVRHLLLEEFPVITKSWKRKRLLIYAHGGLVGEDEALQRVAEYRVELLKHEVYPLAIIWKSDLWTTLTNLLQDAQRRRRPEGFLDGALDFVLDRLDDFLEPVARNVGGRSLWQEMKENGQLATLRGEGGLRLVLHYLMDLLQRENVELHLVSHSAGAIVLAPFAQLLTTRGKVADGPMAGQQGFGQRVASCTFWAPAITTELFLATYAPAITAGTIDRASVFALHDAVEQDDHCANVYHKSLLYLVSNAFETTSVRQPFLHDRGTPLLGMAKFVLAGSKFADKQVVNLISSKQLELVLTPNIDARIPTTEQSASRHHGDFDDDELTVKATLARILGPGPAMQVLKKEPAALNIFRSGESRLQQVRQDLPAAVGR</sequence>
<keyword evidence="3" id="KW-0378">Hydrolase</keyword>
<dbReference type="Pfam" id="PF01510">
    <property type="entry name" value="Amidase_2"/>
    <property type="match status" value="1"/>
</dbReference>
<evidence type="ECO:0000256" key="2">
    <source>
        <dbReference type="ARBA" id="ARBA00011901"/>
    </source>
</evidence>
<dbReference type="SUPFAM" id="SSF55846">
    <property type="entry name" value="N-acetylmuramoyl-L-alanine amidase-like"/>
    <property type="match status" value="1"/>
</dbReference>
<dbReference type="Gene3D" id="3.40.80.10">
    <property type="entry name" value="Peptidoglycan recognition protein-like"/>
    <property type="match status" value="1"/>
</dbReference>
<reference evidence="10" key="1">
    <citation type="journal article" date="2019" name="Int. J. Syst. Evol. Microbiol.">
        <title>The Global Catalogue of Microorganisms (GCM) 10K type strain sequencing project: providing services to taxonomists for standard genome sequencing and annotation.</title>
        <authorList>
            <consortium name="The Broad Institute Genomics Platform"/>
            <consortium name="The Broad Institute Genome Sequencing Center for Infectious Disease"/>
            <person name="Wu L."/>
            <person name="Ma J."/>
        </authorList>
    </citation>
    <scope>NUCLEOTIDE SEQUENCE [LARGE SCALE GENOMIC DNA]</scope>
    <source>
        <strain evidence="10">JCM 17214</strain>
    </source>
</reference>
<dbReference type="Gene3D" id="3.90.70.10">
    <property type="entry name" value="Cysteine proteinases"/>
    <property type="match status" value="1"/>
</dbReference>
<dbReference type="InterPro" id="IPR000668">
    <property type="entry name" value="Peptidase_C1A_C"/>
</dbReference>
<feature type="domain" description="N-acetylmuramoyl-L-alanine amidase" evidence="8">
    <location>
        <begin position="22"/>
        <end position="158"/>
    </location>
</feature>
<keyword evidence="5" id="KW-0178">Competence</keyword>
<evidence type="ECO:0000256" key="7">
    <source>
        <dbReference type="SAM" id="MobiDB-lite"/>
    </source>
</evidence>
<comment type="caution">
    <text evidence="9">The sequence shown here is derived from an EMBL/GenBank/DDBJ whole genome shotgun (WGS) entry which is preliminary data.</text>
</comment>
<keyword evidence="10" id="KW-1185">Reference proteome</keyword>
<keyword evidence="4" id="KW-0749">Sporulation</keyword>
<evidence type="ECO:0000256" key="1">
    <source>
        <dbReference type="ARBA" id="ARBA00001561"/>
    </source>
</evidence>
<dbReference type="InterPro" id="IPR038765">
    <property type="entry name" value="Papain-like_cys_pep_sf"/>
</dbReference>
<keyword evidence="6" id="KW-0961">Cell wall biogenesis/degradation</keyword>
<dbReference type="RefSeq" id="WP_345117641.1">
    <property type="nucleotide sequence ID" value="NZ_BAABDH010000112.1"/>
</dbReference>
<dbReference type="EC" id="3.5.1.28" evidence="2"/>
<dbReference type="InterPro" id="IPR002502">
    <property type="entry name" value="Amidase_domain"/>
</dbReference>